<dbReference type="eggNOG" id="COG5492">
    <property type="taxonomic scope" value="Bacteria"/>
</dbReference>
<gene>
    <name evidence="2" type="ordered locus">Bsel_0944</name>
</gene>
<evidence type="ECO:0000313" key="2">
    <source>
        <dbReference type="EMBL" id="ADH98466.1"/>
    </source>
</evidence>
<dbReference type="InterPro" id="IPR008965">
    <property type="entry name" value="CBM2/CBM3_carb-bd_dom_sf"/>
</dbReference>
<sequence>MKKVIALVMTIVLIAAAGHFLLTNDTDRATASDHPVVSISTVYEEVRGARVDVNLHISGDMEDVAAGQLHLVFDEEKLSLIARDVHVDPVIQQGHFKDSSDQTEMLRAGEYRAAWASAQGEKLTDESIMTFTFRLSQAGQVADLTLADLVLFDENGDMIQTSVFNGAIKPFEGKDFTTGQSSDRYPHDKTWHVEVNDRINPVTLHMNSVFVLDRNNERVPVDLSLSSDGTKIGITPTGSGFQRGAHTLYITDQLQNRNGTMIEEPVKNVFYVQ</sequence>
<feature type="chain" id="PRO_5039045161" description="Cellulosome anchoring protein cohesin region" evidence="1">
    <location>
        <begin position="18"/>
        <end position="273"/>
    </location>
</feature>
<dbReference type="Proteomes" id="UP000000271">
    <property type="component" value="Chromosome"/>
</dbReference>
<dbReference type="Gene3D" id="2.60.40.680">
    <property type="match status" value="1"/>
</dbReference>
<dbReference type="GO" id="GO:0030246">
    <property type="term" value="F:carbohydrate binding"/>
    <property type="evidence" value="ECO:0007669"/>
    <property type="project" value="InterPro"/>
</dbReference>
<keyword evidence="1" id="KW-0732">Signal</keyword>
<organism evidence="2 3">
    <name type="scientific">Bacillus selenitireducens (strain ATCC 700615 / DSM 15326 / MLS10)</name>
    <dbReference type="NCBI Taxonomy" id="439292"/>
    <lineage>
        <taxon>Bacteria</taxon>
        <taxon>Bacillati</taxon>
        <taxon>Bacillota</taxon>
        <taxon>Bacilli</taxon>
        <taxon>Bacillales</taxon>
        <taxon>Bacillaceae</taxon>
        <taxon>Salisediminibacterium</taxon>
    </lineage>
</organism>
<evidence type="ECO:0000256" key="1">
    <source>
        <dbReference type="SAM" id="SignalP"/>
    </source>
</evidence>
<name>D6Y075_BACIE</name>
<dbReference type="SUPFAM" id="SSF49384">
    <property type="entry name" value="Carbohydrate-binding domain"/>
    <property type="match status" value="1"/>
</dbReference>
<accession>D6Y075</accession>
<dbReference type="STRING" id="439292.Bsel_0944"/>
<reference evidence="2" key="1">
    <citation type="submission" date="2009-10" db="EMBL/GenBank/DDBJ databases">
        <title>Complete sequence of Bacillus selenitireducens MLS10.</title>
        <authorList>
            <consortium name="US DOE Joint Genome Institute"/>
            <person name="Lucas S."/>
            <person name="Copeland A."/>
            <person name="Lapidus A."/>
            <person name="Glavina del Rio T."/>
            <person name="Dalin E."/>
            <person name="Tice H."/>
            <person name="Bruce D."/>
            <person name="Goodwin L."/>
            <person name="Pitluck S."/>
            <person name="Sims D."/>
            <person name="Brettin T."/>
            <person name="Detter J.C."/>
            <person name="Han C."/>
            <person name="Larimer F."/>
            <person name="Land M."/>
            <person name="Hauser L."/>
            <person name="Kyrpides N."/>
            <person name="Ovchinnikova G."/>
            <person name="Stolz J."/>
        </authorList>
    </citation>
    <scope>NUCLEOTIDE SEQUENCE [LARGE SCALE GENOMIC DNA]</scope>
    <source>
        <strain evidence="2">MLS10</strain>
    </source>
</reference>
<dbReference type="EMBL" id="CP001791">
    <property type="protein sequence ID" value="ADH98466.1"/>
    <property type="molecule type" value="Genomic_DNA"/>
</dbReference>
<keyword evidence="3" id="KW-1185">Reference proteome</keyword>
<feature type="signal peptide" evidence="1">
    <location>
        <begin position="1"/>
        <end position="17"/>
    </location>
</feature>
<evidence type="ECO:0000313" key="3">
    <source>
        <dbReference type="Proteomes" id="UP000000271"/>
    </source>
</evidence>
<dbReference type="AlphaFoldDB" id="D6Y075"/>
<protein>
    <recommendedName>
        <fullName evidence="4">Cellulosome anchoring protein cohesin region</fullName>
    </recommendedName>
</protein>
<dbReference type="HOGENOM" id="CLU_1018002_0_0_9"/>
<dbReference type="KEGG" id="bse:Bsel_0944"/>
<proteinExistence type="predicted"/>
<dbReference type="RefSeq" id="WP_013171891.1">
    <property type="nucleotide sequence ID" value="NC_014219.1"/>
</dbReference>
<evidence type="ECO:0008006" key="4">
    <source>
        <dbReference type="Google" id="ProtNLM"/>
    </source>
</evidence>